<proteinExistence type="predicted"/>
<reference evidence="1" key="1">
    <citation type="submission" date="2020-02" db="EMBL/GenBank/DDBJ databases">
        <authorList>
            <person name="Meier V. D."/>
        </authorList>
    </citation>
    <scope>NUCLEOTIDE SEQUENCE</scope>
    <source>
        <strain evidence="1">AVDCRST_MAG28</strain>
    </source>
</reference>
<dbReference type="EMBL" id="CADCVE010000079">
    <property type="protein sequence ID" value="CAA9460712.1"/>
    <property type="molecule type" value="Genomic_DNA"/>
</dbReference>
<evidence type="ECO:0000313" key="1">
    <source>
        <dbReference type="EMBL" id="CAA9460712.1"/>
    </source>
</evidence>
<dbReference type="AlphaFoldDB" id="A0A6J4R0P3"/>
<organism evidence="1">
    <name type="scientific">uncultured Rubrobacteraceae bacterium</name>
    <dbReference type="NCBI Taxonomy" id="349277"/>
    <lineage>
        <taxon>Bacteria</taxon>
        <taxon>Bacillati</taxon>
        <taxon>Actinomycetota</taxon>
        <taxon>Rubrobacteria</taxon>
        <taxon>Rubrobacterales</taxon>
        <taxon>Rubrobacteraceae</taxon>
        <taxon>environmental samples</taxon>
    </lineage>
</organism>
<protein>
    <submittedName>
        <fullName evidence="1">Uncharacterized protein</fullName>
    </submittedName>
</protein>
<accession>A0A6J4R0P3</accession>
<gene>
    <name evidence="1" type="ORF">AVDCRST_MAG28-3128</name>
</gene>
<name>A0A6J4R0P3_9ACTN</name>
<sequence>MHSQKSAIKCVWRMEDVLEVYTRPYDECFPQVCLNEKSKQLVSEVRKPLGGGRPGRLARHRRLCPFMVVADH</sequence>